<feature type="domain" description="Peptidase M16 N-terminal" evidence="1">
    <location>
        <begin position="38"/>
        <end position="148"/>
    </location>
</feature>
<dbReference type="PANTHER" id="PTHR11851:SF224">
    <property type="entry name" value="PROCESSING PROTEASE"/>
    <property type="match status" value="1"/>
</dbReference>
<comment type="caution">
    <text evidence="3">The sequence shown here is derived from an EMBL/GenBank/DDBJ whole genome shotgun (WGS) entry which is preliminary data.</text>
</comment>
<protein>
    <submittedName>
        <fullName evidence="3">Insulinase family protein</fullName>
    </submittedName>
</protein>
<reference evidence="3 4" key="1">
    <citation type="submission" date="2018-05" db="EMBL/GenBank/DDBJ databases">
        <title>Chitinophaga sp. K3CV102501T nov., isolated from isolated from a monsoon evergreen broad-leaved forest soil.</title>
        <authorList>
            <person name="Lv Y."/>
        </authorList>
    </citation>
    <scope>NUCLEOTIDE SEQUENCE [LARGE SCALE GENOMIC DNA]</scope>
    <source>
        <strain evidence="3 4">GDMCC 1.1325</strain>
    </source>
</reference>
<evidence type="ECO:0000259" key="2">
    <source>
        <dbReference type="Pfam" id="PF05193"/>
    </source>
</evidence>
<organism evidence="3 4">
    <name type="scientific">Chitinophaga flava</name>
    <dbReference type="NCBI Taxonomy" id="2259036"/>
    <lineage>
        <taxon>Bacteria</taxon>
        <taxon>Pseudomonadati</taxon>
        <taxon>Bacteroidota</taxon>
        <taxon>Chitinophagia</taxon>
        <taxon>Chitinophagales</taxon>
        <taxon>Chitinophagaceae</taxon>
        <taxon>Chitinophaga</taxon>
    </lineage>
</organism>
<gene>
    <name evidence="3" type="ORF">DF182_13145</name>
</gene>
<dbReference type="SUPFAM" id="SSF63411">
    <property type="entry name" value="LuxS/MPP-like metallohydrolase"/>
    <property type="match status" value="2"/>
</dbReference>
<evidence type="ECO:0000313" key="4">
    <source>
        <dbReference type="Proteomes" id="UP000253410"/>
    </source>
</evidence>
<dbReference type="Gene3D" id="3.30.830.10">
    <property type="entry name" value="Metalloenzyme, LuxS/M16 peptidase-like"/>
    <property type="match status" value="2"/>
</dbReference>
<dbReference type="PANTHER" id="PTHR11851">
    <property type="entry name" value="METALLOPROTEASE"/>
    <property type="match status" value="1"/>
</dbReference>
<dbReference type="Proteomes" id="UP000253410">
    <property type="component" value="Unassembled WGS sequence"/>
</dbReference>
<keyword evidence="4" id="KW-1185">Reference proteome</keyword>
<dbReference type="InterPro" id="IPR011765">
    <property type="entry name" value="Pept_M16_N"/>
</dbReference>
<sequence length="427" mass="49476">MMNRTIPPSIKDAVEFDIALKPYELFKLDNGIPVYALRSEEQETLQLELVFPAGSWYESESLEATATNFLMKNGTSKHTALEINETIDYHGAYLNRNAYHENATFTLHCLSKHTEVLLPVLQEVILDPIFPEEELQLYKQNQKQKLAVNLQKCDFVANRFIDKYLFGEFHPYGRVSSMMAYDALQSETLRAFYQKHYTYNNCRIFVAGNMPANMIELLNKYFGSSQWNGQSSLTKLDLPIQPAEEKKFRIFNDENGVQGAVRVARPFPNRYHPDFPKMLVLNTILGGYFGSRLMSNIREEKGYTYGIYSQLYNFRQVSAINIQTEAGRDVCEATIEEVYKELQTLQNEIIPQEELDLVRNYMVGSILGDLDGTFQVIQRWKNLILNDLDENYFYNNIKTIKTITAEELQQLAKQYFSPADFYELVVI</sequence>
<evidence type="ECO:0000313" key="3">
    <source>
        <dbReference type="EMBL" id="RBL93455.1"/>
    </source>
</evidence>
<dbReference type="AlphaFoldDB" id="A0A365Y6C5"/>
<feature type="domain" description="Peptidase M16 C-terminal" evidence="2">
    <location>
        <begin position="184"/>
        <end position="360"/>
    </location>
</feature>
<evidence type="ECO:0000259" key="1">
    <source>
        <dbReference type="Pfam" id="PF00675"/>
    </source>
</evidence>
<accession>A0A365Y6C5</accession>
<dbReference type="Pfam" id="PF00675">
    <property type="entry name" value="Peptidase_M16"/>
    <property type="match status" value="1"/>
</dbReference>
<dbReference type="GO" id="GO:0046872">
    <property type="term" value="F:metal ion binding"/>
    <property type="evidence" value="ECO:0007669"/>
    <property type="project" value="InterPro"/>
</dbReference>
<dbReference type="EMBL" id="QFFJ01000001">
    <property type="protein sequence ID" value="RBL93455.1"/>
    <property type="molecule type" value="Genomic_DNA"/>
</dbReference>
<dbReference type="InterPro" id="IPR050361">
    <property type="entry name" value="MPP/UQCRC_Complex"/>
</dbReference>
<dbReference type="InterPro" id="IPR011249">
    <property type="entry name" value="Metalloenz_LuxS/M16"/>
</dbReference>
<name>A0A365Y6C5_9BACT</name>
<dbReference type="InterPro" id="IPR007863">
    <property type="entry name" value="Peptidase_M16_C"/>
</dbReference>
<dbReference type="OrthoDB" id="9811314at2"/>
<proteinExistence type="predicted"/>
<dbReference type="Pfam" id="PF05193">
    <property type="entry name" value="Peptidase_M16_C"/>
    <property type="match status" value="1"/>
</dbReference>